<evidence type="ECO:0000256" key="6">
    <source>
        <dbReference type="SAM" id="MobiDB-lite"/>
    </source>
</evidence>
<dbReference type="RefSeq" id="XP_022734241.1">
    <property type="nucleotide sequence ID" value="XM_022878506.1"/>
</dbReference>
<evidence type="ECO:0000313" key="12">
    <source>
        <dbReference type="RefSeq" id="XP_022734242.1"/>
    </source>
</evidence>
<dbReference type="GO" id="GO:0008270">
    <property type="term" value="F:zinc ion binding"/>
    <property type="evidence" value="ECO:0007669"/>
    <property type="project" value="UniProtKB-KW"/>
</dbReference>
<dbReference type="SUPFAM" id="SSF54001">
    <property type="entry name" value="Cysteine proteinases"/>
    <property type="match status" value="1"/>
</dbReference>
<dbReference type="InterPro" id="IPR018200">
    <property type="entry name" value="USP_CS"/>
</dbReference>
<dbReference type="OrthoDB" id="420187at2759"/>
<evidence type="ECO:0000256" key="1">
    <source>
        <dbReference type="ARBA" id="ARBA00009085"/>
    </source>
</evidence>
<dbReference type="CDD" id="cd02661">
    <property type="entry name" value="Peptidase_C19E"/>
    <property type="match status" value="1"/>
</dbReference>
<reference evidence="11 12" key="1">
    <citation type="submission" date="2025-04" db="UniProtKB">
        <authorList>
            <consortium name="RefSeq"/>
        </authorList>
    </citation>
    <scope>IDENTIFICATION</scope>
    <source>
        <tissue evidence="11 12">Fruit stalk</tissue>
    </source>
</reference>
<name>A0A6P5Y1A3_DURZI</name>
<evidence type="ECO:0000256" key="2">
    <source>
        <dbReference type="ARBA" id="ARBA00022723"/>
    </source>
</evidence>
<dbReference type="GO" id="GO:0004843">
    <property type="term" value="F:cysteine-type deubiquitinase activity"/>
    <property type="evidence" value="ECO:0007669"/>
    <property type="project" value="InterPro"/>
</dbReference>
<dbReference type="GO" id="GO:0016579">
    <property type="term" value="P:protein deubiquitination"/>
    <property type="evidence" value="ECO:0007669"/>
    <property type="project" value="InterPro"/>
</dbReference>
<dbReference type="PROSITE" id="PS50235">
    <property type="entry name" value="USP_3"/>
    <property type="match status" value="1"/>
</dbReference>
<sequence length="1050" mass="117200">MLEPREADIPALFLVLVVLPLVAYFLLGKWSEASKKRERISLLAQLAAEEALRTETMAATGVIPHVPSSKNGLHACARCFGPATTRCSKCKAVRYCSGKCQIIHWRQVHKQECLQLESSSSGSSPSISSFEESMQLSDNMNSQFSGYINQQAVIEKAPLDNINHFPITTGVFANGDCSTVDTSQVCALDRRSTDKRISRKANREMLRREDITIFDSCEETSRRATSLTPSNISSKEAFIRHKSRTSGFVVSEEGILKQHNANGSNMHIHGQNTSTAMHDSHKHQNPCGNKSEPKSNYEFSGPPSSAKGWTSAHEAEKAFILSSENFVNGENVLSGESIELDCSGMIAAKECTKARSSLHSPGPKISKSPKLAMKVSGEQLCPEMERKGQIQDELKVSGMSSGILAPGINGAASMGIVEMMGLKKLPKLARQDFSALCGDGRKKIKMLFPYEEFVNFFQCEVFDISPRGLLNCGNSCYANAVLQCLTYTKPLSIYLLHRSHSRACYGKDWCLMCELEQHVMLLRESGGPLSPTRILSHIRSINCQMGDGSQEDAHEFLRLLVASMQSICLERLGGEHKVDPRLQETTFIQHTFGGRLRSKVFIAILLCLTFTLSCHQNCCCASFYLSSICIFLKKFLTFLLPMYIQSPCDQVKCLRCFHESERYENIMDLTLEIFGWVESLEDALTQFTTPEDLDGENMYRCGRCAGYVRARKQLCIHEAPNILTIVLKRFQEGKYGKINKCITFPDMLDMVPFMTGMGDIPPLYKLYAVVVHLDTLNASFSGHYVSYVKDLRGNWFRIDDTEVHPVSMSQVMSEGAYILFYMRSCPRPQKTFTEKSIQKQVPARHLSSKMERPSRATQSKSNSHSVGHKLFPGFGPEIATGCVGRDTNGILRHSANGNVHPVVEMYADPISVEFSDVTSSDWSLFTSSDEASFTTESTRDSFSTVDYADASNGDPFSIFNNLYTPESSSSKTVSCRMFSTTRPHTRYVLEEKGYVFDSYSSAQPMNRVEENLKQVGDLVSEFSLDSDYGMFVKYGSNLKNTLDRTAHCEH</sequence>
<protein>
    <submittedName>
        <fullName evidence="11 12">Ubiquitin carboxyl-terminal hydrolase 15-like isoform X1</fullName>
    </submittedName>
</protein>
<dbReference type="InterPro" id="IPR050164">
    <property type="entry name" value="Peptidase_C19"/>
</dbReference>
<dbReference type="SUPFAM" id="SSF144232">
    <property type="entry name" value="HIT/MYND zinc finger-like"/>
    <property type="match status" value="1"/>
</dbReference>
<dbReference type="PANTHER" id="PTHR24006:SF685">
    <property type="entry name" value="UBIQUITIN CARBOXYL-TERMINAL HYDROLASE 15"/>
    <property type="match status" value="1"/>
</dbReference>
<evidence type="ECO:0000256" key="4">
    <source>
        <dbReference type="ARBA" id="ARBA00022833"/>
    </source>
</evidence>
<feature type="compositionally biased region" description="Polar residues" evidence="6">
    <location>
        <begin position="855"/>
        <end position="865"/>
    </location>
</feature>
<dbReference type="InterPro" id="IPR038765">
    <property type="entry name" value="Papain-like_cys_pep_sf"/>
</dbReference>
<dbReference type="Gene3D" id="3.90.70.10">
    <property type="entry name" value="Cysteine proteinases"/>
    <property type="match status" value="1"/>
</dbReference>
<dbReference type="PANTHER" id="PTHR24006">
    <property type="entry name" value="UBIQUITIN CARBOXYL-TERMINAL HYDROLASE"/>
    <property type="match status" value="1"/>
</dbReference>
<dbReference type="InterPro" id="IPR028889">
    <property type="entry name" value="USP"/>
</dbReference>
<evidence type="ECO:0000313" key="11">
    <source>
        <dbReference type="RefSeq" id="XP_022734241.1"/>
    </source>
</evidence>
<dbReference type="Pfam" id="PF00443">
    <property type="entry name" value="UCH"/>
    <property type="match status" value="1"/>
</dbReference>
<gene>
    <name evidence="11 12" type="primary">LOC111287837</name>
</gene>
<dbReference type="PROSITE" id="PS00972">
    <property type="entry name" value="USP_1"/>
    <property type="match status" value="1"/>
</dbReference>
<feature type="domain" description="MYND-type" evidence="9">
    <location>
        <begin position="76"/>
        <end position="113"/>
    </location>
</feature>
<dbReference type="GO" id="GO:0005634">
    <property type="term" value="C:nucleus"/>
    <property type="evidence" value="ECO:0007669"/>
    <property type="project" value="TreeGrafter"/>
</dbReference>
<evidence type="ECO:0000256" key="7">
    <source>
        <dbReference type="SAM" id="Phobius"/>
    </source>
</evidence>
<feature type="region of interest" description="Disordered" evidence="6">
    <location>
        <begin position="832"/>
        <end position="867"/>
    </location>
</feature>
<dbReference type="AlphaFoldDB" id="A0A6P5Y1A3"/>
<feature type="transmembrane region" description="Helical" evidence="7">
    <location>
        <begin position="12"/>
        <end position="30"/>
    </location>
</feature>
<keyword evidence="7" id="KW-1133">Transmembrane helix</keyword>
<proteinExistence type="inferred from homology"/>
<dbReference type="RefSeq" id="XP_022734242.1">
    <property type="nucleotide sequence ID" value="XM_022878507.1"/>
</dbReference>
<dbReference type="InterPro" id="IPR002893">
    <property type="entry name" value="Znf_MYND"/>
</dbReference>
<dbReference type="FunFam" id="6.10.140.2220:FF:000006">
    <property type="entry name" value="Ubiquitin carboxyl-terminal hydrolase 15"/>
    <property type="match status" value="1"/>
</dbReference>
<feature type="region of interest" description="Disordered" evidence="6">
    <location>
        <begin position="273"/>
        <end position="309"/>
    </location>
</feature>
<dbReference type="KEGG" id="dzi:111287837"/>
<keyword evidence="3 5" id="KW-0863">Zinc-finger</keyword>
<organism evidence="10 12">
    <name type="scientific">Durio zibethinus</name>
    <name type="common">Durian</name>
    <dbReference type="NCBI Taxonomy" id="66656"/>
    <lineage>
        <taxon>Eukaryota</taxon>
        <taxon>Viridiplantae</taxon>
        <taxon>Streptophyta</taxon>
        <taxon>Embryophyta</taxon>
        <taxon>Tracheophyta</taxon>
        <taxon>Spermatophyta</taxon>
        <taxon>Magnoliopsida</taxon>
        <taxon>eudicotyledons</taxon>
        <taxon>Gunneridae</taxon>
        <taxon>Pentapetalae</taxon>
        <taxon>rosids</taxon>
        <taxon>malvids</taxon>
        <taxon>Malvales</taxon>
        <taxon>Malvaceae</taxon>
        <taxon>Helicteroideae</taxon>
        <taxon>Durio</taxon>
    </lineage>
</organism>
<keyword evidence="4" id="KW-0862">Zinc</keyword>
<dbReference type="GeneID" id="111287837"/>
<comment type="similarity">
    <text evidence="1">Belongs to the peptidase C19 family.</text>
</comment>
<keyword evidence="10" id="KW-1185">Reference proteome</keyword>
<dbReference type="GO" id="GO:0005829">
    <property type="term" value="C:cytosol"/>
    <property type="evidence" value="ECO:0007669"/>
    <property type="project" value="TreeGrafter"/>
</dbReference>
<evidence type="ECO:0000313" key="10">
    <source>
        <dbReference type="Proteomes" id="UP000515121"/>
    </source>
</evidence>
<dbReference type="Proteomes" id="UP000515121">
    <property type="component" value="Unplaced"/>
</dbReference>
<keyword evidence="7" id="KW-0812">Transmembrane</keyword>
<feature type="domain" description="USP" evidence="8">
    <location>
        <begin position="467"/>
        <end position="824"/>
    </location>
</feature>
<dbReference type="Gene3D" id="6.10.140.2220">
    <property type="match status" value="1"/>
</dbReference>
<dbReference type="PROSITE" id="PS50865">
    <property type="entry name" value="ZF_MYND_2"/>
    <property type="match status" value="1"/>
</dbReference>
<keyword evidence="2" id="KW-0479">Metal-binding</keyword>
<accession>A0A6P5Y1A3</accession>
<evidence type="ECO:0000259" key="8">
    <source>
        <dbReference type="PROSITE" id="PS50235"/>
    </source>
</evidence>
<keyword evidence="7" id="KW-0472">Membrane</keyword>
<evidence type="ECO:0000259" key="9">
    <source>
        <dbReference type="PROSITE" id="PS50865"/>
    </source>
</evidence>
<evidence type="ECO:0000256" key="5">
    <source>
        <dbReference type="PROSITE-ProRule" id="PRU00134"/>
    </source>
</evidence>
<evidence type="ECO:0000256" key="3">
    <source>
        <dbReference type="ARBA" id="ARBA00022771"/>
    </source>
</evidence>
<dbReference type="FunFam" id="3.90.70.10:FF:000119">
    <property type="entry name" value="Ubiquitin specific peptidase 36"/>
    <property type="match status" value="1"/>
</dbReference>
<dbReference type="Pfam" id="PF01753">
    <property type="entry name" value="zf-MYND"/>
    <property type="match status" value="1"/>
</dbReference>
<dbReference type="InterPro" id="IPR001394">
    <property type="entry name" value="Peptidase_C19_UCH"/>
</dbReference>